<reference evidence="2 3" key="1">
    <citation type="submission" date="2021-01" db="EMBL/GenBank/DDBJ databases">
        <title>Sequencing the genomes of 1000 actinobacteria strains.</title>
        <authorList>
            <person name="Klenk H.-P."/>
        </authorList>
    </citation>
    <scope>NUCLEOTIDE SEQUENCE [LARGE SCALE GENOMIC DNA]</scope>
    <source>
        <strain evidence="2 3">DSM 18662</strain>
    </source>
</reference>
<feature type="coiled-coil region" evidence="1">
    <location>
        <begin position="220"/>
        <end position="254"/>
    </location>
</feature>
<dbReference type="EMBL" id="JAFBCF010000001">
    <property type="protein sequence ID" value="MBM7799990.1"/>
    <property type="molecule type" value="Genomic_DNA"/>
</dbReference>
<evidence type="ECO:0000256" key="1">
    <source>
        <dbReference type="SAM" id="Coils"/>
    </source>
</evidence>
<evidence type="ECO:0000313" key="2">
    <source>
        <dbReference type="EMBL" id="MBM7799990.1"/>
    </source>
</evidence>
<protein>
    <submittedName>
        <fullName evidence="2">Uncharacterized protein</fullName>
    </submittedName>
</protein>
<organism evidence="2 3">
    <name type="scientific">Microlunatus panaciterrae</name>
    <dbReference type="NCBI Taxonomy" id="400768"/>
    <lineage>
        <taxon>Bacteria</taxon>
        <taxon>Bacillati</taxon>
        <taxon>Actinomycetota</taxon>
        <taxon>Actinomycetes</taxon>
        <taxon>Propionibacteriales</taxon>
        <taxon>Propionibacteriaceae</taxon>
        <taxon>Microlunatus</taxon>
    </lineage>
</organism>
<proteinExistence type="predicted"/>
<dbReference type="RefSeq" id="WP_204919095.1">
    <property type="nucleotide sequence ID" value="NZ_BAAAQP010000003.1"/>
</dbReference>
<dbReference type="Proteomes" id="UP000704762">
    <property type="component" value="Unassembled WGS sequence"/>
</dbReference>
<name>A0ABS2RLV4_9ACTN</name>
<dbReference type="InterPro" id="IPR006311">
    <property type="entry name" value="TAT_signal"/>
</dbReference>
<comment type="caution">
    <text evidence="2">The sequence shown here is derived from an EMBL/GenBank/DDBJ whole genome shotgun (WGS) entry which is preliminary data.</text>
</comment>
<gene>
    <name evidence="2" type="ORF">JOE57_002911</name>
</gene>
<accession>A0ABS2RLV4</accession>
<keyword evidence="3" id="KW-1185">Reference proteome</keyword>
<keyword evidence="1" id="KW-0175">Coiled coil</keyword>
<sequence length="273" mass="28381">MTVEPKRDGIDRLGVLLASTPNRRSLLKALLLGSAAAVGIPWAVAARADAAASNNQTGTCTELSDYRGSTGVTDSAGNSHAGYSGWTEGKVNTTYKASWTGTQGWTCPCPQITDEVYPDQSSCDHVCHPGLGGCLVACGGGGVCLETKPLKLKMTVTNTISRLSWAPAGGEKSISAACRTELRRWNTGIDAHEAHHAADNTSVVNKANQAPAKRYKACGKTEAEAEANLLQQLNKAATDASAAAQKEMNRLAAEFHASPAGAPINDPDCGICG</sequence>
<evidence type="ECO:0000313" key="3">
    <source>
        <dbReference type="Proteomes" id="UP000704762"/>
    </source>
</evidence>
<dbReference type="PROSITE" id="PS51318">
    <property type="entry name" value="TAT"/>
    <property type="match status" value="1"/>
</dbReference>